<protein>
    <submittedName>
        <fullName evidence="1">Uncharacterized protein</fullName>
    </submittedName>
</protein>
<sequence>MCLTNKQMDEAMERVHASEMYALAHASDNSAEHVGGRYGYLHGKPRLPIPVRPSADVAPGTGRLFPAKPGSSRRGDYVWRSAWPLPGIIGSLRDENTGEIAEYHIQINGFNGVEVTAKIR</sequence>
<organism evidence="1">
    <name type="scientific">Ralstonia solanacearum</name>
    <name type="common">Pseudomonas solanacearum</name>
    <dbReference type="NCBI Taxonomy" id="305"/>
    <lineage>
        <taxon>Bacteria</taxon>
        <taxon>Pseudomonadati</taxon>
        <taxon>Pseudomonadota</taxon>
        <taxon>Betaproteobacteria</taxon>
        <taxon>Burkholderiales</taxon>
        <taxon>Burkholderiaceae</taxon>
        <taxon>Ralstonia</taxon>
        <taxon>Ralstonia solanacearum species complex</taxon>
    </lineage>
</organism>
<accession>A0A0S4U6T3</accession>
<name>A0A0S4U6T3_RALSL</name>
<gene>
    <name evidence="1" type="ORF">PSS4_v1_400058</name>
</gene>
<reference evidence="1" key="1">
    <citation type="submission" date="2015-10" db="EMBL/GenBank/DDBJ databases">
        <authorList>
            <person name="Gilbert D.G."/>
        </authorList>
    </citation>
    <scope>NUCLEOTIDE SEQUENCE</scope>
    <source>
        <strain evidence="1">Phyl III-seqv23</strain>
    </source>
</reference>
<dbReference type="AlphaFoldDB" id="A0A0S4U6T3"/>
<dbReference type="EMBL" id="LN899821">
    <property type="protein sequence ID" value="CUV17959.1"/>
    <property type="molecule type" value="Genomic_DNA"/>
</dbReference>
<evidence type="ECO:0000313" key="1">
    <source>
        <dbReference type="EMBL" id="CUV17959.1"/>
    </source>
</evidence>
<proteinExistence type="predicted"/>